<gene>
    <name evidence="8" type="ORF">H1S06_08590</name>
</gene>
<dbReference type="RefSeq" id="WP_181739193.1">
    <property type="nucleotide sequence ID" value="NZ_JACEMT010000046.1"/>
</dbReference>
<evidence type="ECO:0000256" key="3">
    <source>
        <dbReference type="ARBA" id="ARBA00022692"/>
    </source>
</evidence>
<evidence type="ECO:0000313" key="9">
    <source>
        <dbReference type="Proteomes" id="UP000538931"/>
    </source>
</evidence>
<dbReference type="EMBL" id="JACEMT010000046">
    <property type="protein sequence ID" value="MBA4502418.1"/>
    <property type="molecule type" value="Genomic_DNA"/>
</dbReference>
<evidence type="ECO:0000259" key="7">
    <source>
        <dbReference type="Pfam" id="PF12823"/>
    </source>
</evidence>
<sequence>MKFFRAISALEGLSYLLILSVTLGIISREFVSMLGMAHGILFIVYLVLSLQASHKRGWSVTVWSLVFLASLVPFAFIAVESFLRKESDSIEAEAPAGAAQ</sequence>
<evidence type="ECO:0000256" key="5">
    <source>
        <dbReference type="ARBA" id="ARBA00023136"/>
    </source>
</evidence>
<feature type="transmembrane region" description="Helical" evidence="6">
    <location>
        <begin position="6"/>
        <end position="26"/>
    </location>
</feature>
<keyword evidence="3 6" id="KW-0812">Transmembrane</keyword>
<dbReference type="GO" id="GO:0005886">
    <property type="term" value="C:plasma membrane"/>
    <property type="evidence" value="ECO:0007669"/>
    <property type="project" value="UniProtKB-SubCell"/>
</dbReference>
<dbReference type="PANTHER" id="PTHR40077">
    <property type="entry name" value="MEMBRANE PROTEIN-RELATED"/>
    <property type="match status" value="1"/>
</dbReference>
<feature type="domain" description="DUF3817" evidence="7">
    <location>
        <begin position="2"/>
        <end position="84"/>
    </location>
</feature>
<keyword evidence="5 6" id="KW-0472">Membrane</keyword>
<dbReference type="PANTHER" id="PTHR40077:SF1">
    <property type="entry name" value="MEMBRANE PROTEIN"/>
    <property type="match status" value="1"/>
</dbReference>
<keyword evidence="9" id="KW-1185">Reference proteome</keyword>
<dbReference type="Pfam" id="PF12823">
    <property type="entry name" value="DUF3817"/>
    <property type="match status" value="1"/>
</dbReference>
<keyword evidence="2" id="KW-1003">Cell membrane</keyword>
<evidence type="ECO:0000313" key="8">
    <source>
        <dbReference type="EMBL" id="MBA4502418.1"/>
    </source>
</evidence>
<evidence type="ECO:0000256" key="2">
    <source>
        <dbReference type="ARBA" id="ARBA00022475"/>
    </source>
</evidence>
<organism evidence="8 9">
    <name type="scientific">Marinobacterium marinum</name>
    <dbReference type="NCBI Taxonomy" id="2756129"/>
    <lineage>
        <taxon>Bacteria</taxon>
        <taxon>Pseudomonadati</taxon>
        <taxon>Pseudomonadota</taxon>
        <taxon>Gammaproteobacteria</taxon>
        <taxon>Oceanospirillales</taxon>
        <taxon>Oceanospirillaceae</taxon>
        <taxon>Marinobacterium</taxon>
    </lineage>
</organism>
<dbReference type="InterPro" id="IPR023845">
    <property type="entry name" value="DUF3817_TM"/>
</dbReference>
<comment type="subcellular location">
    <subcellularLocation>
        <location evidence="1">Cell membrane</location>
        <topology evidence="1">Multi-pass membrane protein</topology>
    </subcellularLocation>
</comment>
<dbReference type="AlphaFoldDB" id="A0A7W1WYE2"/>
<feature type="transmembrane region" description="Helical" evidence="6">
    <location>
        <begin position="58"/>
        <end position="79"/>
    </location>
</feature>
<evidence type="ECO:0000256" key="4">
    <source>
        <dbReference type="ARBA" id="ARBA00022989"/>
    </source>
</evidence>
<accession>A0A7W1WYE2</accession>
<keyword evidence="4 6" id="KW-1133">Transmembrane helix</keyword>
<name>A0A7W1WYE2_9GAMM</name>
<protein>
    <submittedName>
        <fullName evidence="8">DUF3817 domain-containing protein</fullName>
    </submittedName>
</protein>
<reference evidence="8 9" key="1">
    <citation type="submission" date="2020-07" db="EMBL/GenBank/DDBJ databases">
        <title>Bacterium isolated from marien macroalgae.</title>
        <authorList>
            <person name="Zhu K."/>
            <person name="Lu D."/>
            <person name="Du Z."/>
        </authorList>
    </citation>
    <scope>NUCLEOTIDE SEQUENCE [LARGE SCALE GENOMIC DNA]</scope>
    <source>
        <strain evidence="8 9">3-1745</strain>
    </source>
</reference>
<evidence type="ECO:0000256" key="1">
    <source>
        <dbReference type="ARBA" id="ARBA00004651"/>
    </source>
</evidence>
<feature type="transmembrane region" description="Helical" evidence="6">
    <location>
        <begin position="33"/>
        <end position="52"/>
    </location>
</feature>
<dbReference type="NCBIfam" id="TIGR03954">
    <property type="entry name" value="integ_memb_HG"/>
    <property type="match status" value="1"/>
</dbReference>
<proteinExistence type="predicted"/>
<comment type="caution">
    <text evidence="8">The sequence shown here is derived from an EMBL/GenBank/DDBJ whole genome shotgun (WGS) entry which is preliminary data.</text>
</comment>
<dbReference type="Proteomes" id="UP000538931">
    <property type="component" value="Unassembled WGS sequence"/>
</dbReference>
<evidence type="ECO:0000256" key="6">
    <source>
        <dbReference type="SAM" id="Phobius"/>
    </source>
</evidence>